<organism evidence="2 3">
    <name type="scientific">Mucilaginibacter ximonensis</name>
    <dbReference type="NCBI Taxonomy" id="538021"/>
    <lineage>
        <taxon>Bacteria</taxon>
        <taxon>Pseudomonadati</taxon>
        <taxon>Bacteroidota</taxon>
        <taxon>Sphingobacteriia</taxon>
        <taxon>Sphingobacteriales</taxon>
        <taxon>Sphingobacteriaceae</taxon>
        <taxon>Mucilaginibacter</taxon>
    </lineage>
</organism>
<evidence type="ECO:0000313" key="2">
    <source>
        <dbReference type="EMBL" id="MFD2873767.1"/>
    </source>
</evidence>
<gene>
    <name evidence="2" type="ORF">ACFS5N_14880</name>
</gene>
<evidence type="ECO:0000259" key="1">
    <source>
        <dbReference type="Pfam" id="PF00882"/>
    </source>
</evidence>
<reference evidence="3" key="1">
    <citation type="journal article" date="2019" name="Int. J. Syst. Evol. Microbiol.">
        <title>The Global Catalogue of Microorganisms (GCM) 10K type strain sequencing project: providing services to taxonomists for standard genome sequencing and annotation.</title>
        <authorList>
            <consortium name="The Broad Institute Genomics Platform"/>
            <consortium name="The Broad Institute Genome Sequencing Center for Infectious Disease"/>
            <person name="Wu L."/>
            <person name="Ma J."/>
        </authorList>
    </citation>
    <scope>NUCLEOTIDE SEQUENCE [LARGE SCALE GENOMIC DNA]</scope>
    <source>
        <strain evidence="3">KCTC 22437</strain>
    </source>
</reference>
<sequence length="442" mass="50393">MTTCFRRYFLLFLILICIQSEPVKAYGVLTHEAVIDASWNKSLKPAILKRYPNLSDDELRVAHSYAYGGSLMADIGYSPFGSAYFTNLVHYVRSGDFVNNLISESGNANEFAYALGALCHYMADRYGHSVGTNIVVPMTYPKVKEKYGDVATYEEDHMAHSRVEIAFDVLQVARGNYASQAYHDFVGFNVAVPVLKRAFLRTYGEDLNVVFPNFKHSINNYRWAINSLMPTVTRSAWVLKKGDIMKTSPDMTARKFHYSMSRKKYFAEFGRDRDRVKFKEQLLAFFLKIVPKIGPFEVFKFRTINKQGEALFVKSFEDVTRHYEEALSVLDYKKPHLPNVDFDTGKLTVYGEYQLADQTYDDMLDQLQKCNFAALTKSLKDNIDNFYGKADTAILAKKYTGNWPHLKELLKSISSAPVVVLADTLTTIPSGNRKAMIIQPNH</sequence>
<feature type="domain" description="Phospholipase C/D" evidence="1">
    <location>
        <begin position="47"/>
        <end position="207"/>
    </location>
</feature>
<comment type="caution">
    <text evidence="2">The sequence shown here is derived from an EMBL/GenBank/DDBJ whole genome shotgun (WGS) entry which is preliminary data.</text>
</comment>
<evidence type="ECO:0000313" key="3">
    <source>
        <dbReference type="Proteomes" id="UP001597557"/>
    </source>
</evidence>
<dbReference type="RefSeq" id="WP_377187146.1">
    <property type="nucleotide sequence ID" value="NZ_JBHUPD010000003.1"/>
</dbReference>
<name>A0ABW5YG15_9SPHI</name>
<dbReference type="EMBL" id="JBHUPD010000003">
    <property type="protein sequence ID" value="MFD2873767.1"/>
    <property type="molecule type" value="Genomic_DNA"/>
</dbReference>
<keyword evidence="3" id="KW-1185">Reference proteome</keyword>
<dbReference type="Pfam" id="PF00882">
    <property type="entry name" value="Zn_dep_PLPC"/>
    <property type="match status" value="1"/>
</dbReference>
<dbReference type="InterPro" id="IPR029002">
    <property type="entry name" value="PLPC/GPLD1"/>
</dbReference>
<protein>
    <submittedName>
        <fullName evidence="2">Zinc dependent phospholipase C family protein</fullName>
    </submittedName>
</protein>
<accession>A0ABW5YG15</accession>
<dbReference type="Proteomes" id="UP001597557">
    <property type="component" value="Unassembled WGS sequence"/>
</dbReference>
<proteinExistence type="predicted"/>